<dbReference type="GO" id="GO:0015297">
    <property type="term" value="F:antiporter activity"/>
    <property type="evidence" value="ECO:0007669"/>
    <property type="project" value="InterPro"/>
</dbReference>
<feature type="transmembrane region" description="Helical" evidence="6">
    <location>
        <begin position="156"/>
        <end position="177"/>
    </location>
</feature>
<reference evidence="9" key="1">
    <citation type="submission" date="2025-08" db="UniProtKB">
        <authorList>
            <consortium name="RefSeq"/>
        </authorList>
    </citation>
    <scope>IDENTIFICATION</scope>
    <source>
        <tissue evidence="9">Total insect</tissue>
    </source>
</reference>
<dbReference type="GO" id="GO:0016020">
    <property type="term" value="C:membrane"/>
    <property type="evidence" value="ECO:0007669"/>
    <property type="project" value="UniProtKB-SubCell"/>
</dbReference>
<keyword evidence="3 6" id="KW-0812">Transmembrane</keyword>
<dbReference type="AlphaFoldDB" id="A0A6P8Z6F9"/>
<evidence type="ECO:0000256" key="6">
    <source>
        <dbReference type="SAM" id="Phobius"/>
    </source>
</evidence>
<gene>
    <name evidence="9" type="primary">LOC117645869</name>
</gene>
<feature type="transmembrane region" description="Helical" evidence="6">
    <location>
        <begin position="241"/>
        <end position="264"/>
    </location>
</feature>
<comment type="similarity">
    <text evidence="2">Belongs to the monovalent cation:proton antiporter 1 (CPA1) transporter (TC 2.A.36) family.</text>
</comment>
<feature type="domain" description="Cation/H+ exchanger transmembrane" evidence="7">
    <location>
        <begin position="167"/>
        <end position="542"/>
    </location>
</feature>
<keyword evidence="4 6" id="KW-1133">Transmembrane helix</keyword>
<dbReference type="RefSeq" id="XP_034242297.1">
    <property type="nucleotide sequence ID" value="XM_034386406.1"/>
</dbReference>
<keyword evidence="8" id="KW-1185">Reference proteome</keyword>
<proteinExistence type="inferred from homology"/>
<feature type="transmembrane region" description="Helical" evidence="6">
    <location>
        <begin position="344"/>
        <end position="365"/>
    </location>
</feature>
<organism evidence="9">
    <name type="scientific">Thrips palmi</name>
    <name type="common">Melon thrips</name>
    <dbReference type="NCBI Taxonomy" id="161013"/>
    <lineage>
        <taxon>Eukaryota</taxon>
        <taxon>Metazoa</taxon>
        <taxon>Ecdysozoa</taxon>
        <taxon>Arthropoda</taxon>
        <taxon>Hexapoda</taxon>
        <taxon>Insecta</taxon>
        <taxon>Pterygota</taxon>
        <taxon>Neoptera</taxon>
        <taxon>Paraneoptera</taxon>
        <taxon>Thysanoptera</taxon>
        <taxon>Terebrantia</taxon>
        <taxon>Thripoidea</taxon>
        <taxon>Thripidae</taxon>
        <taxon>Thrips</taxon>
    </lineage>
</organism>
<dbReference type="Pfam" id="PF00999">
    <property type="entry name" value="Na_H_Exchanger"/>
    <property type="match status" value="1"/>
</dbReference>
<feature type="transmembrane region" description="Helical" evidence="6">
    <location>
        <begin position="123"/>
        <end position="144"/>
    </location>
</feature>
<dbReference type="GeneID" id="117645869"/>
<comment type="subcellular location">
    <subcellularLocation>
        <location evidence="1">Membrane</location>
        <topology evidence="1">Multi-pass membrane protein</topology>
    </subcellularLocation>
</comment>
<evidence type="ECO:0000256" key="4">
    <source>
        <dbReference type="ARBA" id="ARBA00022989"/>
    </source>
</evidence>
<dbReference type="PANTHER" id="PTHR31102">
    <property type="match status" value="1"/>
</dbReference>
<dbReference type="InterPro" id="IPR006153">
    <property type="entry name" value="Cation/H_exchanger_TM"/>
</dbReference>
<feature type="transmembrane region" description="Helical" evidence="6">
    <location>
        <begin position="527"/>
        <end position="547"/>
    </location>
</feature>
<feature type="transmembrane region" description="Helical" evidence="6">
    <location>
        <begin position="303"/>
        <end position="324"/>
    </location>
</feature>
<dbReference type="InParanoid" id="A0A6P8Z6F9"/>
<feature type="transmembrane region" description="Helical" evidence="6">
    <location>
        <begin position="461"/>
        <end position="482"/>
    </location>
</feature>
<evidence type="ECO:0000313" key="9">
    <source>
        <dbReference type="RefSeq" id="XP_034242297.1"/>
    </source>
</evidence>
<dbReference type="Proteomes" id="UP000515158">
    <property type="component" value="Unplaced"/>
</dbReference>
<dbReference type="KEGG" id="tpal:117645869"/>
<name>A0A6P8Z6F9_THRPL</name>
<protein>
    <submittedName>
        <fullName evidence="9">Sodium/hydrogen exchanger 9B2-like</fullName>
    </submittedName>
</protein>
<feature type="transmembrane region" description="Helical" evidence="6">
    <location>
        <begin position="374"/>
        <end position="394"/>
    </location>
</feature>
<evidence type="ECO:0000256" key="1">
    <source>
        <dbReference type="ARBA" id="ARBA00004141"/>
    </source>
</evidence>
<evidence type="ECO:0000256" key="3">
    <source>
        <dbReference type="ARBA" id="ARBA00022692"/>
    </source>
</evidence>
<dbReference type="PANTHER" id="PTHR31102:SF1">
    <property type="entry name" value="CATION_H+ EXCHANGER DOMAIN-CONTAINING PROTEIN"/>
    <property type="match status" value="1"/>
</dbReference>
<accession>A0A6P8Z6F9</accession>
<evidence type="ECO:0000256" key="5">
    <source>
        <dbReference type="ARBA" id="ARBA00023136"/>
    </source>
</evidence>
<dbReference type="OrthoDB" id="423807at2759"/>
<evidence type="ECO:0000313" key="8">
    <source>
        <dbReference type="Proteomes" id="UP000515158"/>
    </source>
</evidence>
<feature type="transmembrane region" description="Helical" evidence="6">
    <location>
        <begin position="270"/>
        <end position="291"/>
    </location>
</feature>
<keyword evidence="5 6" id="KW-0472">Membrane</keyword>
<sequence>MDRAKVKKKTTIKAAPALGRGRASAANVSLANGKQASCPVVCEGKLGRDKGCAFFSSCLAQLQPSSAARRTPSAIRQGSADIIRWLTPPTPPPEHLHFLPCCPCRSGLEERACTPVWCFSYRYLDWLLAVAVVLVAVWLAMLLTVGPDVVGPGTPLFAVGSVVLVAYAVGWAMYYHLNLPPTLGMLSVALVYRNVPICWDATDHLDHSVIAAVKSLFFTINIVKAGLYFDGAVFRNYGLTIVLTAVLPCVLESLYVSMLVLQLFDVPQLWALTLGFLWGGVSPVLLSLCLVSLANQGYGTKTGILSILLASGTLDNIVIIVIFDMLRESMALSGSEAALVFGRIAMKVIMSVSSGCLLGLVIACLPNRYSKHALLARFALLIMSSTCIHLACSLYKLDTAAYLCTVTTACFMVNCWRAMEWHEDATPLREAFEMLWHFCHPIMTVMIGISCDFSSMKTDTVWKVLVIYFTGLAVRFPVTYIATAFSRKPPKQRLFMAVSYWSKGLLQTALGGLVLEAITEDSDLREVIATSVALVVIVGTYVVALSSKYLGPLLLPRAE</sequence>
<dbReference type="InterPro" id="IPR051843">
    <property type="entry name" value="CPA1_transporter"/>
</dbReference>
<dbReference type="GO" id="GO:1902600">
    <property type="term" value="P:proton transmembrane transport"/>
    <property type="evidence" value="ECO:0007669"/>
    <property type="project" value="InterPro"/>
</dbReference>
<evidence type="ECO:0000256" key="2">
    <source>
        <dbReference type="ARBA" id="ARBA00007367"/>
    </source>
</evidence>
<evidence type="ECO:0000259" key="7">
    <source>
        <dbReference type="Pfam" id="PF00999"/>
    </source>
</evidence>